<dbReference type="SMART" id="SM00800">
    <property type="entry name" value="uDENN"/>
    <property type="match status" value="1"/>
</dbReference>
<dbReference type="InterPro" id="IPR043153">
    <property type="entry name" value="DENN_C"/>
</dbReference>
<dbReference type="GO" id="GO:1901981">
    <property type="term" value="F:phosphatidylinositol phosphate binding"/>
    <property type="evidence" value="ECO:0007669"/>
    <property type="project" value="TreeGrafter"/>
</dbReference>
<dbReference type="PROSITE" id="PS50211">
    <property type="entry name" value="DENN"/>
    <property type="match status" value="1"/>
</dbReference>
<dbReference type="PANTHER" id="PTHR13196:SF14">
    <property type="entry name" value="UDENN DOMAIN-CONTAINING PROTEIN"/>
    <property type="match status" value="1"/>
</dbReference>
<dbReference type="GO" id="GO:0006897">
    <property type="term" value="P:endocytosis"/>
    <property type="evidence" value="ECO:0007669"/>
    <property type="project" value="TreeGrafter"/>
</dbReference>
<organism evidence="3 4">
    <name type="scientific">Caenorhabditis auriculariae</name>
    <dbReference type="NCBI Taxonomy" id="2777116"/>
    <lineage>
        <taxon>Eukaryota</taxon>
        <taxon>Metazoa</taxon>
        <taxon>Ecdysozoa</taxon>
        <taxon>Nematoda</taxon>
        <taxon>Chromadorea</taxon>
        <taxon>Rhabditida</taxon>
        <taxon>Rhabditina</taxon>
        <taxon>Rhabditomorpha</taxon>
        <taxon>Rhabditoidea</taxon>
        <taxon>Rhabditidae</taxon>
        <taxon>Peloderinae</taxon>
        <taxon>Caenorhabditis</taxon>
    </lineage>
</organism>
<keyword evidence="4" id="KW-1185">Reference proteome</keyword>
<dbReference type="GO" id="GO:0005829">
    <property type="term" value="C:cytosol"/>
    <property type="evidence" value="ECO:0007669"/>
    <property type="project" value="TreeGrafter"/>
</dbReference>
<name>A0A8S1HJ87_9PELO</name>
<dbReference type="PANTHER" id="PTHR13196">
    <property type="entry name" value="DENN DOMAIN-CONTAINING"/>
    <property type="match status" value="1"/>
</dbReference>
<reference evidence="3" key="1">
    <citation type="submission" date="2020-10" db="EMBL/GenBank/DDBJ databases">
        <authorList>
            <person name="Kikuchi T."/>
        </authorList>
    </citation>
    <scope>NUCLEOTIDE SEQUENCE</scope>
    <source>
        <strain evidence="3">NKZ352</strain>
    </source>
</reference>
<accession>A0A8S1HJ87</accession>
<feature type="region of interest" description="Disordered" evidence="1">
    <location>
        <begin position="516"/>
        <end position="536"/>
    </location>
</feature>
<evidence type="ECO:0000313" key="4">
    <source>
        <dbReference type="Proteomes" id="UP000835052"/>
    </source>
</evidence>
<evidence type="ECO:0000259" key="2">
    <source>
        <dbReference type="PROSITE" id="PS50211"/>
    </source>
</evidence>
<sequence length="660" mass="72937">MSAPKGFSWSRYATTAGSLFEVICEVQCPFDESLPGMVLTTFPPDYGNDPVLKSVEKFSFPCNLTENQRFSFTLTDAKSEFLFGYCTYHHSTRTTVCLISALFWPDGFFRFLTIVAPEIWAGDSSVNDVLRYAYDSINKGNSAKVVEKPMKVEFRLPNLSNRRPLFESSLRELLDLDELSVIRLYASLLKERRIIIHSESLEKSSAAVHACAAILHPMEWQSIFIPTLTNKLLDMTSAPMPFIIGLPTSSIKGVEASRFQEVVVINLDKLTVKDPFDDYQLLPNEVARYLLKELALLKRRESAEQATPITKLFLIANAMLFGNFGDGFVRDLESKTRFDVETFLQAQSAGSRNFLKEVFGSAQYLERYIDGVIDRANKNLSTEDDLQLAVPEAQVIKRDLKASLGEKVKANTNKAIGVLQSRIQKLDIAPKTQIAALKKSLARSDDGSSSLSRPSGFENVHWQDFSEPANSSTSSTPLTVGDVPVGRLVDISPASPPREIVLDAWTSQQIPLVSSRSSNANSIDQNPHRDPFSPPHLVPNKSAPQLPLWADIFASSTPAPPPAPVRAPVPPPIPSRPAHSVILGAPPPRPAHVPYSHDLLTSSNGSFGSVPSSSYSFHNHQMRPVPGTNLLPTIAPQPFERIRPSSEPKGAPTHWETFDD</sequence>
<proteinExistence type="predicted"/>
<feature type="compositionally biased region" description="Polar residues" evidence="1">
    <location>
        <begin position="516"/>
        <end position="525"/>
    </location>
</feature>
<gene>
    <name evidence="3" type="ORF">CAUJ_LOCUS9209</name>
</gene>
<dbReference type="Gene3D" id="3.40.50.11500">
    <property type="match status" value="1"/>
</dbReference>
<evidence type="ECO:0000313" key="3">
    <source>
        <dbReference type="EMBL" id="CAD6193290.1"/>
    </source>
</evidence>
<dbReference type="EMBL" id="CAJGYM010000034">
    <property type="protein sequence ID" value="CAD6193290.1"/>
    <property type="molecule type" value="Genomic_DNA"/>
</dbReference>
<evidence type="ECO:0000256" key="1">
    <source>
        <dbReference type="SAM" id="MobiDB-lite"/>
    </source>
</evidence>
<dbReference type="InterPro" id="IPR037516">
    <property type="entry name" value="Tripartite_DENN"/>
</dbReference>
<dbReference type="InterPro" id="IPR005113">
    <property type="entry name" value="uDENN_dom"/>
</dbReference>
<dbReference type="OrthoDB" id="206724at2759"/>
<feature type="region of interest" description="Disordered" evidence="1">
    <location>
        <begin position="640"/>
        <end position="660"/>
    </location>
</feature>
<comment type="caution">
    <text evidence="3">The sequence shown here is derived from an EMBL/GenBank/DDBJ whole genome shotgun (WGS) entry which is preliminary data.</text>
</comment>
<feature type="domain" description="UDENN" evidence="2">
    <location>
        <begin position="20"/>
        <end position="379"/>
    </location>
</feature>
<dbReference type="AlphaFoldDB" id="A0A8S1HJ87"/>
<protein>
    <recommendedName>
        <fullName evidence="2">UDENN domain-containing protein</fullName>
    </recommendedName>
</protein>
<dbReference type="Pfam" id="PF03456">
    <property type="entry name" value="uDENN"/>
    <property type="match status" value="1"/>
</dbReference>
<dbReference type="Proteomes" id="UP000835052">
    <property type="component" value="Unassembled WGS sequence"/>
</dbReference>
<dbReference type="SMART" id="SM00799">
    <property type="entry name" value="DENN"/>
    <property type="match status" value="1"/>
</dbReference>
<dbReference type="GO" id="GO:0032456">
    <property type="term" value="P:endocytic recycling"/>
    <property type="evidence" value="ECO:0007669"/>
    <property type="project" value="TreeGrafter"/>
</dbReference>
<dbReference type="GO" id="GO:0005085">
    <property type="term" value="F:guanyl-nucleotide exchange factor activity"/>
    <property type="evidence" value="ECO:0007669"/>
    <property type="project" value="InterPro"/>
</dbReference>
<dbReference type="Gene3D" id="3.30.450.200">
    <property type="match status" value="1"/>
</dbReference>
<dbReference type="InterPro" id="IPR001194">
    <property type="entry name" value="cDENN_dom"/>
</dbReference>
<dbReference type="InterPro" id="IPR040032">
    <property type="entry name" value="DENND1A/B/C"/>
</dbReference>
<dbReference type="Pfam" id="PF02141">
    <property type="entry name" value="DENN"/>
    <property type="match status" value="1"/>
</dbReference>